<proteinExistence type="predicted"/>
<dbReference type="Proteomes" id="UP001163321">
    <property type="component" value="Chromosome 1"/>
</dbReference>
<dbReference type="EMBL" id="CM047580">
    <property type="protein sequence ID" value="KAI9922981.1"/>
    <property type="molecule type" value="Genomic_DNA"/>
</dbReference>
<evidence type="ECO:0000313" key="2">
    <source>
        <dbReference type="Proteomes" id="UP001163321"/>
    </source>
</evidence>
<protein>
    <submittedName>
        <fullName evidence="1">Uncharacterized protein</fullName>
    </submittedName>
</protein>
<keyword evidence="2" id="KW-1185">Reference proteome</keyword>
<reference evidence="1 2" key="1">
    <citation type="journal article" date="2022" name="bioRxiv">
        <title>The genome of the oomycete Peronosclerospora sorghi, a cosmopolitan pathogen of maize and sorghum, is inflated with dispersed pseudogenes.</title>
        <authorList>
            <person name="Fletcher K."/>
            <person name="Martin F."/>
            <person name="Isakeit T."/>
            <person name="Cavanaugh K."/>
            <person name="Magill C."/>
            <person name="Michelmore R."/>
        </authorList>
    </citation>
    <scope>NUCLEOTIDE SEQUENCE [LARGE SCALE GENOMIC DNA]</scope>
    <source>
        <strain evidence="1">P6</strain>
    </source>
</reference>
<accession>A0ACC0WYC7</accession>
<sequence length="66" mass="7882">MHHERARMEKATKQQLEYEFIMEMAVSSGVNLGNCDFELLVFHSIMRMFTKRRGEVRFLEKNSETL</sequence>
<evidence type="ECO:0000313" key="1">
    <source>
        <dbReference type="EMBL" id="KAI9922981.1"/>
    </source>
</evidence>
<name>A0ACC0WYC7_9STRA</name>
<comment type="caution">
    <text evidence="1">The sequence shown here is derived from an EMBL/GenBank/DDBJ whole genome shotgun (WGS) entry which is preliminary data.</text>
</comment>
<gene>
    <name evidence="1" type="ORF">PsorP6_000765</name>
</gene>
<organism evidence="1 2">
    <name type="scientific">Peronosclerospora sorghi</name>
    <dbReference type="NCBI Taxonomy" id="230839"/>
    <lineage>
        <taxon>Eukaryota</taxon>
        <taxon>Sar</taxon>
        <taxon>Stramenopiles</taxon>
        <taxon>Oomycota</taxon>
        <taxon>Peronosporomycetes</taxon>
        <taxon>Peronosporales</taxon>
        <taxon>Peronosporaceae</taxon>
        <taxon>Peronosclerospora</taxon>
    </lineage>
</organism>